<protein>
    <submittedName>
        <fullName evidence="3">Uncharacterized protein LOC108819343 isoform X1</fullName>
    </submittedName>
</protein>
<dbReference type="InterPro" id="IPR016969">
    <property type="entry name" value="UCP031088_abhydr"/>
</dbReference>
<evidence type="ECO:0000256" key="1">
    <source>
        <dbReference type="SAM" id="MobiDB-lite"/>
    </source>
</evidence>
<dbReference type="SUPFAM" id="SSF53474">
    <property type="entry name" value="alpha/beta-Hydrolases"/>
    <property type="match status" value="1"/>
</dbReference>
<evidence type="ECO:0000313" key="3">
    <source>
        <dbReference type="RefSeq" id="XP_056849025.1"/>
    </source>
</evidence>
<proteinExistence type="predicted"/>
<dbReference type="FunFam" id="3.40.50.1820:FF:000119">
    <property type="entry name" value="Alpha/beta hydrolase family protein"/>
    <property type="match status" value="1"/>
</dbReference>
<dbReference type="GeneID" id="108819343"/>
<feature type="region of interest" description="Disordered" evidence="1">
    <location>
        <begin position="36"/>
        <end position="70"/>
    </location>
</feature>
<dbReference type="AlphaFoldDB" id="A0A9W3CBZ1"/>
<dbReference type="RefSeq" id="XP_056849025.1">
    <property type="nucleotide sequence ID" value="XM_056993045.1"/>
</dbReference>
<reference evidence="2" key="1">
    <citation type="journal article" date="2019" name="Database">
        <title>The radish genome database (RadishGD): an integrated information resource for radish genomics.</title>
        <authorList>
            <person name="Yu H.J."/>
            <person name="Baek S."/>
            <person name="Lee Y.J."/>
            <person name="Cho A."/>
            <person name="Mun J.H."/>
        </authorList>
    </citation>
    <scope>NUCLEOTIDE SEQUENCE [LARGE SCALE GENOMIC DNA]</scope>
    <source>
        <strain evidence="2">cv. WK10039</strain>
    </source>
</reference>
<dbReference type="Gene3D" id="3.40.50.1820">
    <property type="entry name" value="alpha/beta hydrolase"/>
    <property type="match status" value="2"/>
</dbReference>
<dbReference type="OrthoDB" id="9974421at2759"/>
<dbReference type="InterPro" id="IPR029058">
    <property type="entry name" value="AB_hydrolase_fold"/>
</dbReference>
<dbReference type="FunFam" id="3.40.50.1820:FF:000097">
    <property type="entry name" value="Alpha/beta hydrolase family protein"/>
    <property type="match status" value="1"/>
</dbReference>
<name>A0A9W3CBZ1_RAPSA</name>
<accession>A0A9W3CBZ1</accession>
<dbReference type="KEGG" id="rsz:108819343"/>
<dbReference type="PIRSF" id="PIRSF031088">
    <property type="entry name" value="UCP031088_abhydr"/>
    <property type="match status" value="1"/>
</dbReference>
<organism evidence="2 3">
    <name type="scientific">Raphanus sativus</name>
    <name type="common">Radish</name>
    <name type="synonym">Raphanus raphanistrum var. sativus</name>
    <dbReference type="NCBI Taxonomy" id="3726"/>
    <lineage>
        <taxon>Eukaryota</taxon>
        <taxon>Viridiplantae</taxon>
        <taxon>Streptophyta</taxon>
        <taxon>Embryophyta</taxon>
        <taxon>Tracheophyta</taxon>
        <taxon>Spermatophyta</taxon>
        <taxon>Magnoliopsida</taxon>
        <taxon>eudicotyledons</taxon>
        <taxon>Gunneridae</taxon>
        <taxon>Pentapetalae</taxon>
        <taxon>rosids</taxon>
        <taxon>malvids</taxon>
        <taxon>Brassicales</taxon>
        <taxon>Brassicaceae</taxon>
        <taxon>Brassiceae</taxon>
        <taxon>Raphanus</taxon>
    </lineage>
</organism>
<dbReference type="PANTHER" id="PTHR11005">
    <property type="entry name" value="LYSOSOMAL ACID LIPASE-RELATED"/>
    <property type="match status" value="1"/>
</dbReference>
<gene>
    <name evidence="3" type="primary">LOC108819343</name>
</gene>
<evidence type="ECO:0000313" key="2">
    <source>
        <dbReference type="Proteomes" id="UP000504610"/>
    </source>
</evidence>
<dbReference type="Proteomes" id="UP000504610">
    <property type="component" value="Chromosome 8"/>
</dbReference>
<keyword evidence="2" id="KW-1185">Reference proteome</keyword>
<sequence length="581" mass="63980">MATIPPQFPLEIRSALRRAAASSTVSYFLRPITTTTATPSSRRHRTTKPFRPSRAFSSSSSSSSSVKLPTKPPLCTADELHYVTVPNSDWRLALWRYFPSPQAPTRNHPLLLLSGVGTNAIGYDLSPGCSFARHMSGEGYETWILEVRGAGLSTRVSDLKDVQDSAHELSHQIQSTAEAAAKEAKAADIVDRAPAPDVSVFGEAGSAWDESKIVARLTATFMRLSERLSGFLSEGQSVFMSARLFDRIAMLLEDSRLYERFSEIRSKLLSLIESRQNSGLGNQIRELTQRLVNLLDDGQRSVSPQLIDLQERLTSTIEDFQKQLDLIVKYDWDFDNYLEEDVPAAIEYVRAQCKPKDGKLLAIGHSMGGILLYAMLSRCAFEGREPCLAAVATLASSLDYTTSDSALKLLIPLADPAQALSVPVVPLGALLAAAYPLSSRPPYVLSWLNDLISATDMMHPEQLEKLVLNNFCTIPAKLLIQLTTAFRAGGLRDRSGKFYYKDHLSRTSVPVLALAGDRDLICPPVAVEDTAKLFPENLVTYKELGEPDGPHYAHYDLVGGRLAVEQVYPCITEFLSQHDSA</sequence>
<reference evidence="3" key="2">
    <citation type="submission" date="2025-08" db="UniProtKB">
        <authorList>
            <consortium name="RefSeq"/>
        </authorList>
    </citation>
    <scope>IDENTIFICATION</scope>
    <source>
        <tissue evidence="3">Leaf</tissue>
    </source>
</reference>